<dbReference type="PROSITE" id="PS50005">
    <property type="entry name" value="TPR"/>
    <property type="match status" value="2"/>
</dbReference>
<keyword evidence="1" id="KW-0808">Transferase</keyword>
<dbReference type="SMART" id="SM00028">
    <property type="entry name" value="TPR"/>
    <property type="match status" value="4"/>
</dbReference>
<feature type="repeat" description="TPR" evidence="2">
    <location>
        <begin position="42"/>
        <end position="75"/>
    </location>
</feature>
<dbReference type="Gene3D" id="1.25.40.10">
    <property type="entry name" value="Tetratricopeptide repeat domain"/>
    <property type="match status" value="1"/>
</dbReference>
<name>A0A4Z1R621_9GAMM</name>
<dbReference type="Pfam" id="PF14559">
    <property type="entry name" value="TPR_19"/>
    <property type="match status" value="1"/>
</dbReference>
<organism evidence="3 4">
    <name type="scientific">Luteimonas yindakuii</name>
    <dbReference type="NCBI Taxonomy" id="2565782"/>
    <lineage>
        <taxon>Bacteria</taxon>
        <taxon>Pseudomonadati</taxon>
        <taxon>Pseudomonadota</taxon>
        <taxon>Gammaproteobacteria</taxon>
        <taxon>Lysobacterales</taxon>
        <taxon>Lysobacteraceae</taxon>
        <taxon>Luteimonas</taxon>
    </lineage>
</organism>
<dbReference type="InterPro" id="IPR011990">
    <property type="entry name" value="TPR-like_helical_dom_sf"/>
</dbReference>
<comment type="caution">
    <text evidence="3">The sequence shown here is derived from an EMBL/GenBank/DDBJ whole genome shotgun (WGS) entry which is preliminary data.</text>
</comment>
<dbReference type="Pfam" id="PF13432">
    <property type="entry name" value="TPR_16"/>
    <property type="match status" value="1"/>
</dbReference>
<dbReference type="InterPro" id="IPR026634">
    <property type="entry name" value="TPST-like"/>
</dbReference>
<dbReference type="SUPFAM" id="SSF52540">
    <property type="entry name" value="P-loop containing nucleoside triphosphate hydrolases"/>
    <property type="match status" value="1"/>
</dbReference>
<dbReference type="Proteomes" id="UP000298681">
    <property type="component" value="Unassembled WGS sequence"/>
</dbReference>
<dbReference type="Pfam" id="PF13469">
    <property type="entry name" value="Sulfotransfer_3"/>
    <property type="match status" value="1"/>
</dbReference>
<dbReference type="PANTHER" id="PTHR12788:SF10">
    <property type="entry name" value="PROTEIN-TYROSINE SULFOTRANSFERASE"/>
    <property type="match status" value="1"/>
</dbReference>
<proteinExistence type="predicted"/>
<dbReference type="AlphaFoldDB" id="A0A4Z1R621"/>
<dbReference type="InterPro" id="IPR019734">
    <property type="entry name" value="TPR_rpt"/>
</dbReference>
<dbReference type="GO" id="GO:0008476">
    <property type="term" value="F:protein-tyrosine sulfotransferase activity"/>
    <property type="evidence" value="ECO:0007669"/>
    <property type="project" value="InterPro"/>
</dbReference>
<protein>
    <submittedName>
        <fullName evidence="3">Tetratricopeptide repeat protein</fullName>
    </submittedName>
</protein>
<reference evidence="3 4" key="1">
    <citation type="submission" date="2019-01" db="EMBL/GenBank/DDBJ databases">
        <authorList>
            <person name="Zhang S."/>
        </authorList>
    </citation>
    <scope>NUCLEOTIDE SEQUENCE [LARGE SCALE GENOMIC DNA]</scope>
    <source>
        <strain evidence="3 4">1626</strain>
    </source>
</reference>
<sequence>MREGDTGVAALRRHAHERLAARDWPAAIAACRRLLGQEPADADGWFNLGYALRHAGEFEAAIEAYGQALRHGVADPAMAHVNRAAIHADHLRRDDAAEAELRRALELSPAHPHALLNLGNLYEERGRRDEAIAAYLQLLERGDGDAAAAEALARLASLQPPVNAGDPLLDRLRRAAVDVRVPAALRANLCFARGRALDALGDATAAFAAFGAGKVLAHAGHPVYDPHAAEARTRLLIDAFPRPARHRPVQPQPAPVFICGMFRSGSTLLEQVLAAHPDIAAAGELDLLPRMAATALAPFPAAIADLDDDRRDALAAGYHRALMARLPPRAAACRMVTDKRPDNVLLVGLAKQLFPQARIIHTVRDPRDIALSVLMQHLNPRAFPWAADLQSIGHHVLQQRELVTHWRTLYPDDVLEFDYDAFIAAPEPVLRVLLDRLGLPWHAGCLQFHELGNTVKTASAWQVRKPLYADASGRWRRYRDQLRPLEAMLRAAGMELPDDATDQGSPALR</sequence>
<keyword evidence="4" id="KW-1185">Reference proteome</keyword>
<feature type="repeat" description="TPR" evidence="2">
    <location>
        <begin position="112"/>
        <end position="145"/>
    </location>
</feature>
<evidence type="ECO:0000313" key="4">
    <source>
        <dbReference type="Proteomes" id="UP000298681"/>
    </source>
</evidence>
<dbReference type="SUPFAM" id="SSF48452">
    <property type="entry name" value="TPR-like"/>
    <property type="match status" value="1"/>
</dbReference>
<dbReference type="EMBL" id="SPUH01000001">
    <property type="protein sequence ID" value="TKS54900.1"/>
    <property type="molecule type" value="Genomic_DNA"/>
</dbReference>
<accession>A0A4Z1R621</accession>
<evidence type="ECO:0000256" key="1">
    <source>
        <dbReference type="ARBA" id="ARBA00022679"/>
    </source>
</evidence>
<evidence type="ECO:0000256" key="2">
    <source>
        <dbReference type="PROSITE-ProRule" id="PRU00339"/>
    </source>
</evidence>
<evidence type="ECO:0000313" key="3">
    <source>
        <dbReference type="EMBL" id="TKS54900.1"/>
    </source>
</evidence>
<gene>
    <name evidence="3" type="ORF">E4582_09085</name>
</gene>
<dbReference type="InterPro" id="IPR027417">
    <property type="entry name" value="P-loop_NTPase"/>
</dbReference>
<dbReference type="PANTHER" id="PTHR12788">
    <property type="entry name" value="PROTEIN-TYROSINE SULFOTRANSFERASE 2"/>
    <property type="match status" value="1"/>
</dbReference>
<keyword evidence="2" id="KW-0802">TPR repeat</keyword>
<dbReference type="Gene3D" id="3.40.50.300">
    <property type="entry name" value="P-loop containing nucleotide triphosphate hydrolases"/>
    <property type="match status" value="1"/>
</dbReference>
<dbReference type="RefSeq" id="WP_134674257.1">
    <property type="nucleotide sequence ID" value="NZ_SPUH01000001.1"/>
</dbReference>